<organism evidence="3 4">
    <name type="scientific">Biomphalaria glabrata</name>
    <name type="common">Bloodfluke planorb</name>
    <name type="synonym">Freshwater snail</name>
    <dbReference type="NCBI Taxonomy" id="6526"/>
    <lineage>
        <taxon>Eukaryota</taxon>
        <taxon>Metazoa</taxon>
        <taxon>Spiralia</taxon>
        <taxon>Lophotrochozoa</taxon>
        <taxon>Mollusca</taxon>
        <taxon>Gastropoda</taxon>
        <taxon>Heterobranchia</taxon>
        <taxon>Euthyneura</taxon>
        <taxon>Panpulmonata</taxon>
        <taxon>Hygrophila</taxon>
        <taxon>Lymnaeoidea</taxon>
        <taxon>Planorbidae</taxon>
        <taxon>Biomphalaria</taxon>
    </lineage>
</organism>
<dbReference type="AlphaFoldDB" id="A0A9W2YWL9"/>
<evidence type="ECO:0000313" key="3">
    <source>
        <dbReference type="Proteomes" id="UP001165740"/>
    </source>
</evidence>
<dbReference type="InterPro" id="IPR001304">
    <property type="entry name" value="C-type_lectin-like"/>
</dbReference>
<protein>
    <submittedName>
        <fullName evidence="4">Uncharacterized protein LOC106050267</fullName>
    </submittedName>
</protein>
<dbReference type="SMART" id="SM00034">
    <property type="entry name" value="CLECT"/>
    <property type="match status" value="1"/>
</dbReference>
<feature type="domain" description="C-type lectin" evidence="2">
    <location>
        <begin position="288"/>
        <end position="398"/>
    </location>
</feature>
<dbReference type="CDD" id="cd00037">
    <property type="entry name" value="CLECT"/>
    <property type="match status" value="1"/>
</dbReference>
<dbReference type="Gene3D" id="3.10.100.10">
    <property type="entry name" value="Mannose-Binding Protein A, subunit A"/>
    <property type="match status" value="1"/>
</dbReference>
<dbReference type="OrthoDB" id="6120773at2759"/>
<name>A0A9W2YWL9_BIOGL</name>
<dbReference type="InterPro" id="IPR016186">
    <property type="entry name" value="C-type_lectin-like/link_sf"/>
</dbReference>
<evidence type="ECO:0000259" key="2">
    <source>
        <dbReference type="PROSITE" id="PS50041"/>
    </source>
</evidence>
<proteinExistence type="predicted"/>
<evidence type="ECO:0000313" key="4">
    <source>
        <dbReference type="RefSeq" id="XP_055867156.1"/>
    </source>
</evidence>
<dbReference type="Pfam" id="PF00059">
    <property type="entry name" value="Lectin_C"/>
    <property type="match status" value="1"/>
</dbReference>
<dbReference type="GeneID" id="106050267"/>
<dbReference type="RefSeq" id="XP_055867156.1">
    <property type="nucleotide sequence ID" value="XM_056011181.1"/>
</dbReference>
<dbReference type="InterPro" id="IPR016187">
    <property type="entry name" value="CTDL_fold"/>
</dbReference>
<gene>
    <name evidence="4" type="primary">LOC106050267</name>
</gene>
<sequence length="412" mass="45927">MIINVYLYICLISFGKVHSDGEIIQEVTRYYKHNPKCCLSLSELKTSGECANYSKDDSFESAKAKIDIVAEPSKEFLKSFTCSSSPSEIVAGVTRSLVVECLLSNHNVTALPFVMSLTLSHSNSTGDSAYTHIATLNGFDSHISGDAQTSLEAQTHGAINTTGDSFLRVTWAYPIANRAGDYRCDAIGISESGKPARLSTTSKVTLASPESEKERIVEKLRNQSILIETLETTLNRTSFENSHAILDLEKEIQSLKAAVQQQGNRLNQFIPMSLPVLKSMLFTPSPMYNGRRYFLSQAKFFFDSKTAKSNCEYFGGYLAEIDSAEEFGFVKSYFLASMPSRFVYISGTDEAQEKVWVHTHSKTPVRYLNWGSNEPSHGREENCVGYDARRVLVDIPCNYYAETSTYICEIPE</sequence>
<dbReference type="InterPro" id="IPR050111">
    <property type="entry name" value="C-type_lectin/snaclec_domain"/>
</dbReference>
<feature type="chain" id="PRO_5040861530" evidence="1">
    <location>
        <begin position="20"/>
        <end position="412"/>
    </location>
</feature>
<dbReference type="Proteomes" id="UP001165740">
    <property type="component" value="Chromosome 14"/>
</dbReference>
<dbReference type="PANTHER" id="PTHR22803">
    <property type="entry name" value="MANNOSE, PHOSPHOLIPASE, LECTIN RECEPTOR RELATED"/>
    <property type="match status" value="1"/>
</dbReference>
<accession>A0A9W2YWL9</accession>
<keyword evidence="3" id="KW-1185">Reference proteome</keyword>
<feature type="signal peptide" evidence="1">
    <location>
        <begin position="1"/>
        <end position="19"/>
    </location>
</feature>
<dbReference type="PROSITE" id="PS50041">
    <property type="entry name" value="C_TYPE_LECTIN_2"/>
    <property type="match status" value="1"/>
</dbReference>
<dbReference type="OMA" id="HGREENC"/>
<keyword evidence="1" id="KW-0732">Signal</keyword>
<reference evidence="4" key="1">
    <citation type="submission" date="2025-08" db="UniProtKB">
        <authorList>
            <consortium name="RefSeq"/>
        </authorList>
    </citation>
    <scope>IDENTIFICATION</scope>
</reference>
<dbReference type="SUPFAM" id="SSF56436">
    <property type="entry name" value="C-type lectin-like"/>
    <property type="match status" value="1"/>
</dbReference>
<evidence type="ECO:0000256" key="1">
    <source>
        <dbReference type="SAM" id="SignalP"/>
    </source>
</evidence>